<keyword evidence="1" id="KW-0862">Zinc</keyword>
<comment type="caution">
    <text evidence="3">The sequence shown here is derived from an EMBL/GenBank/DDBJ whole genome shotgun (WGS) entry which is preliminary data.</text>
</comment>
<keyword evidence="4" id="KW-1185">Reference proteome</keyword>
<reference evidence="3 4" key="1">
    <citation type="submission" date="2017-12" db="EMBL/GenBank/DDBJ databases">
        <title>Comparative genomics of Botrytis spp.</title>
        <authorList>
            <person name="Valero-Jimenez C.A."/>
            <person name="Tapia P."/>
            <person name="Veloso J."/>
            <person name="Silva-Moreno E."/>
            <person name="Staats M."/>
            <person name="Valdes J.H."/>
            <person name="Van Kan J.A.L."/>
        </authorList>
    </citation>
    <scope>NUCLEOTIDE SEQUENCE [LARGE SCALE GENOMIC DNA]</scope>
    <source>
        <strain evidence="3 4">Bh0001</strain>
    </source>
</reference>
<organism evidence="3 4">
    <name type="scientific">Botrytis hyacinthi</name>
    <dbReference type="NCBI Taxonomy" id="278943"/>
    <lineage>
        <taxon>Eukaryota</taxon>
        <taxon>Fungi</taxon>
        <taxon>Dikarya</taxon>
        <taxon>Ascomycota</taxon>
        <taxon>Pezizomycotina</taxon>
        <taxon>Leotiomycetes</taxon>
        <taxon>Helotiales</taxon>
        <taxon>Sclerotiniaceae</taxon>
        <taxon>Botrytis</taxon>
    </lineage>
</organism>
<evidence type="ECO:0000313" key="3">
    <source>
        <dbReference type="EMBL" id="TGO41214.1"/>
    </source>
</evidence>
<dbReference type="InterPro" id="IPR013087">
    <property type="entry name" value="Znf_C2H2_type"/>
</dbReference>
<dbReference type="PROSITE" id="PS00028">
    <property type="entry name" value="ZINC_FINGER_C2H2_1"/>
    <property type="match status" value="1"/>
</dbReference>
<dbReference type="PROSITE" id="PS50157">
    <property type="entry name" value="ZINC_FINGER_C2H2_2"/>
    <property type="match status" value="1"/>
</dbReference>
<name>A0A4Z1GW96_9HELO</name>
<dbReference type="EMBL" id="PQXK01000025">
    <property type="protein sequence ID" value="TGO41214.1"/>
    <property type="molecule type" value="Genomic_DNA"/>
</dbReference>
<sequence>MLCRVCGLGEDQGCCQHVDRDSPPETHCMTTNNIFRPHSCSNLAHEVDISNFSYYPQSVDANPSGSESTHQRQEQGIAYSSCYAPSNQLFSTSTGKVHDSPSLSFHPGTSINNVHSHGSSVGWMKQSEVGDEAIQFSIAKPERSIEPEVEWPSLGNPDAQRPFNITYPSTSNLALMKSSQAYPPSGCDLSGYANNWEQYQSHQSNLVTSGNEEIQVAIEDGSRINQVDIVLRDPRLSDTSEAHNPFVNMAQSQYFPSYSYQNSQIQEPFTVVATNQQRADLGNQNQYSPSGALSHACQLPCKCPHQKCKSNNTKIFKEYSDWQAHWYRAHEKRFSCPECNALFGTAAEVKRHSTAIHVDGPKEFTCEIPRCAGRSQEFNRKHRLKEHMEKWHGYYYCSAMNCSRGPGHGFKDQALLNEHLIKSHGHGGSR</sequence>
<feature type="domain" description="C2H2-type" evidence="2">
    <location>
        <begin position="334"/>
        <end position="362"/>
    </location>
</feature>
<dbReference type="GO" id="GO:0008270">
    <property type="term" value="F:zinc ion binding"/>
    <property type="evidence" value="ECO:0007669"/>
    <property type="project" value="UniProtKB-KW"/>
</dbReference>
<keyword evidence="1" id="KW-0863">Zinc-finger</keyword>
<accession>A0A4Z1GW96</accession>
<dbReference type="Gene3D" id="3.30.160.60">
    <property type="entry name" value="Classic Zinc Finger"/>
    <property type="match status" value="1"/>
</dbReference>
<dbReference type="AlphaFoldDB" id="A0A4Z1GW96"/>
<proteinExistence type="predicted"/>
<gene>
    <name evidence="3" type="ORF">BHYA_0025g00660</name>
</gene>
<evidence type="ECO:0000256" key="1">
    <source>
        <dbReference type="PROSITE-ProRule" id="PRU00042"/>
    </source>
</evidence>
<dbReference type="Proteomes" id="UP000297814">
    <property type="component" value="Unassembled WGS sequence"/>
</dbReference>
<keyword evidence="1" id="KW-0479">Metal-binding</keyword>
<dbReference type="SMART" id="SM00355">
    <property type="entry name" value="ZnF_C2H2"/>
    <property type="match status" value="4"/>
</dbReference>
<protein>
    <recommendedName>
        <fullName evidence="2">C2H2-type domain-containing protein</fullName>
    </recommendedName>
</protein>
<evidence type="ECO:0000313" key="4">
    <source>
        <dbReference type="Proteomes" id="UP000297814"/>
    </source>
</evidence>
<evidence type="ECO:0000259" key="2">
    <source>
        <dbReference type="PROSITE" id="PS50157"/>
    </source>
</evidence>